<dbReference type="Pfam" id="PF24883">
    <property type="entry name" value="NPHP3_N"/>
    <property type="match status" value="1"/>
</dbReference>
<dbReference type="PANTHER" id="PTHR10039">
    <property type="entry name" value="AMELOGENIN"/>
    <property type="match status" value="1"/>
</dbReference>
<sequence>AENMSDDFEIVDYAETTLSAAEVREWLQPTDFNAESGEFRRHLSLPVPDTGLWICDTQEYRAWHDSDNHGSLWIKGIPGAGKVGHRRITCPPPQHHGAVPHWHVQLLPHSPKLQFILHARPEKRAKLAETSEHDLFQDFLDQLNRLATYRPALLKLLMTSRPKRHLQSALRDSSIVHISL</sequence>
<protein>
    <recommendedName>
        <fullName evidence="2">Nephrocystin 3-like N-terminal domain-containing protein</fullName>
    </recommendedName>
</protein>
<feature type="non-terminal residue" evidence="3">
    <location>
        <position position="1"/>
    </location>
</feature>
<dbReference type="PANTHER" id="PTHR10039:SF14">
    <property type="entry name" value="NACHT DOMAIN-CONTAINING PROTEIN"/>
    <property type="match status" value="1"/>
</dbReference>
<dbReference type="AlphaFoldDB" id="A0AA39ZZ25"/>
<dbReference type="EMBL" id="JAUIRO010000007">
    <property type="protein sequence ID" value="KAK0706288.1"/>
    <property type="molecule type" value="Genomic_DNA"/>
</dbReference>
<feature type="domain" description="Nephrocystin 3-like N-terminal" evidence="2">
    <location>
        <begin position="49"/>
        <end position="82"/>
    </location>
</feature>
<dbReference type="GeneID" id="85321954"/>
<dbReference type="Proteomes" id="UP001172101">
    <property type="component" value="Unassembled WGS sequence"/>
</dbReference>
<dbReference type="RefSeq" id="XP_060291382.1">
    <property type="nucleotide sequence ID" value="XM_060438684.1"/>
</dbReference>
<evidence type="ECO:0000259" key="2">
    <source>
        <dbReference type="Pfam" id="PF24883"/>
    </source>
</evidence>
<comment type="caution">
    <text evidence="3">The sequence shown here is derived from an EMBL/GenBank/DDBJ whole genome shotgun (WGS) entry which is preliminary data.</text>
</comment>
<keyword evidence="4" id="KW-1185">Reference proteome</keyword>
<gene>
    <name evidence="3" type="ORF">B0T26DRAFT_656099</name>
</gene>
<proteinExistence type="predicted"/>
<keyword evidence="1" id="KW-0677">Repeat</keyword>
<reference evidence="3" key="1">
    <citation type="submission" date="2023-06" db="EMBL/GenBank/DDBJ databases">
        <title>Genome-scale phylogeny and comparative genomics of the fungal order Sordariales.</title>
        <authorList>
            <consortium name="Lawrence Berkeley National Laboratory"/>
            <person name="Hensen N."/>
            <person name="Bonometti L."/>
            <person name="Westerberg I."/>
            <person name="Brannstrom I.O."/>
            <person name="Guillou S."/>
            <person name="Cros-Aarteil S."/>
            <person name="Calhoun S."/>
            <person name="Haridas S."/>
            <person name="Kuo A."/>
            <person name="Mondo S."/>
            <person name="Pangilinan J."/>
            <person name="Riley R."/>
            <person name="LaButti K."/>
            <person name="Andreopoulos B."/>
            <person name="Lipzen A."/>
            <person name="Chen C."/>
            <person name="Yanf M."/>
            <person name="Daum C."/>
            <person name="Ng V."/>
            <person name="Clum A."/>
            <person name="Steindorff A."/>
            <person name="Ohm R."/>
            <person name="Martin F."/>
            <person name="Silar P."/>
            <person name="Natvig D."/>
            <person name="Lalanne C."/>
            <person name="Gautier V."/>
            <person name="Ament-velasquez S.L."/>
            <person name="Kruys A."/>
            <person name="Hutchinson M.I."/>
            <person name="Powell A.J."/>
            <person name="Barry K."/>
            <person name="Miller A.N."/>
            <person name="Grigoriev I.V."/>
            <person name="Debuchy R."/>
            <person name="Gladieux P."/>
            <person name="Thoren M.H."/>
            <person name="Johannesson H."/>
        </authorList>
    </citation>
    <scope>NUCLEOTIDE SEQUENCE</scope>
    <source>
        <strain evidence="3">SMH2392-1A</strain>
    </source>
</reference>
<organism evidence="3 4">
    <name type="scientific">Lasiosphaeria miniovina</name>
    <dbReference type="NCBI Taxonomy" id="1954250"/>
    <lineage>
        <taxon>Eukaryota</taxon>
        <taxon>Fungi</taxon>
        <taxon>Dikarya</taxon>
        <taxon>Ascomycota</taxon>
        <taxon>Pezizomycotina</taxon>
        <taxon>Sordariomycetes</taxon>
        <taxon>Sordariomycetidae</taxon>
        <taxon>Sordariales</taxon>
        <taxon>Lasiosphaeriaceae</taxon>
        <taxon>Lasiosphaeria</taxon>
    </lineage>
</organism>
<dbReference type="InterPro" id="IPR056884">
    <property type="entry name" value="NPHP3-like_N"/>
</dbReference>
<accession>A0AA39ZZ25</accession>
<evidence type="ECO:0000256" key="1">
    <source>
        <dbReference type="ARBA" id="ARBA00022737"/>
    </source>
</evidence>
<evidence type="ECO:0000313" key="4">
    <source>
        <dbReference type="Proteomes" id="UP001172101"/>
    </source>
</evidence>
<name>A0AA39ZZ25_9PEZI</name>
<evidence type="ECO:0000313" key="3">
    <source>
        <dbReference type="EMBL" id="KAK0706288.1"/>
    </source>
</evidence>